<feature type="region of interest" description="Disordered" evidence="7">
    <location>
        <begin position="1"/>
        <end position="21"/>
    </location>
</feature>
<dbReference type="GO" id="GO:0005840">
    <property type="term" value="C:ribosome"/>
    <property type="evidence" value="ECO:0007669"/>
    <property type="project" value="UniProtKB-KW"/>
</dbReference>
<evidence type="ECO:0000256" key="2">
    <source>
        <dbReference type="ARBA" id="ARBA00009296"/>
    </source>
</evidence>
<dbReference type="Gene3D" id="4.10.830.30">
    <property type="entry name" value="Ribosomal protein L31"/>
    <property type="match status" value="1"/>
</dbReference>
<evidence type="ECO:0000256" key="1">
    <source>
        <dbReference type="ARBA" id="ARBA00003795"/>
    </source>
</evidence>
<dbReference type="OrthoDB" id="9803251at2"/>
<sequence>MSKNNKSTNKSSKNDKKVVFDPNVKVKAKKSTDSKPVLNEIKVVLSNGEQITIKSTLSNKKEMQVHVDTYSHPAWTGVNKFGIEKDGRVTAFNQKYKDLY</sequence>
<dbReference type="InterPro" id="IPR034704">
    <property type="entry name" value="Ribosomal_bL28/bL31-like_sf"/>
</dbReference>
<dbReference type="Pfam" id="PF01197">
    <property type="entry name" value="Ribosomal_L31"/>
    <property type="match status" value="1"/>
</dbReference>
<reference evidence="8 9" key="1">
    <citation type="submission" date="2019-08" db="EMBL/GenBank/DDBJ databases">
        <title>Highly reduced genomes of protist endosymbionts show evolutionary convergence.</title>
        <authorList>
            <person name="George E."/>
            <person name="Husnik F."/>
            <person name="Tashyreva D."/>
            <person name="Prokopchuk G."/>
            <person name="Horak A."/>
            <person name="Kwong W.K."/>
            <person name="Lukes J."/>
            <person name="Keeling P.J."/>
        </authorList>
    </citation>
    <scope>NUCLEOTIDE SEQUENCE [LARGE SCALE GENOMIC DNA]</scope>
    <source>
        <strain evidence="8">1604HC</strain>
    </source>
</reference>
<keyword evidence="9" id="KW-1185">Reference proteome</keyword>
<keyword evidence="5 6" id="KW-0687">Ribonucleoprotein</keyword>
<evidence type="ECO:0000313" key="9">
    <source>
        <dbReference type="Proteomes" id="UP000324924"/>
    </source>
</evidence>
<evidence type="ECO:0000256" key="7">
    <source>
        <dbReference type="SAM" id="MobiDB-lite"/>
    </source>
</evidence>
<dbReference type="InterPro" id="IPR002150">
    <property type="entry name" value="Ribosomal_bL31"/>
</dbReference>
<dbReference type="RefSeq" id="WP_148972100.1">
    <property type="nucleotide sequence ID" value="NZ_CP043314.1"/>
</dbReference>
<evidence type="ECO:0000256" key="3">
    <source>
        <dbReference type="ARBA" id="ARBA00011838"/>
    </source>
</evidence>
<dbReference type="EMBL" id="CP043314">
    <property type="protein sequence ID" value="QEK38977.1"/>
    <property type="molecule type" value="Genomic_DNA"/>
</dbReference>
<dbReference type="Proteomes" id="UP000324924">
    <property type="component" value="Chromosome"/>
</dbReference>
<organism evidence="8 9">
    <name type="scientific">Candidatus Nesciobacter abundans</name>
    <dbReference type="NCBI Taxonomy" id="2601668"/>
    <lineage>
        <taxon>Bacteria</taxon>
        <taxon>Pseudomonadati</taxon>
        <taxon>Pseudomonadota</taxon>
        <taxon>Alphaproteobacteria</taxon>
        <taxon>Holosporales</taxon>
        <taxon>Holosporaceae</taxon>
        <taxon>Candidatus Nesciobacter</taxon>
    </lineage>
</organism>
<gene>
    <name evidence="8" type="primary">rpmE</name>
    <name evidence="8" type="ORF">FZC36_00810</name>
</gene>
<evidence type="ECO:0000313" key="8">
    <source>
        <dbReference type="EMBL" id="QEK38977.1"/>
    </source>
</evidence>
<proteinExistence type="inferred from homology"/>
<dbReference type="SUPFAM" id="SSF143800">
    <property type="entry name" value="L28p-like"/>
    <property type="match status" value="1"/>
</dbReference>
<dbReference type="GO" id="GO:1990904">
    <property type="term" value="C:ribonucleoprotein complex"/>
    <property type="evidence" value="ECO:0007669"/>
    <property type="project" value="UniProtKB-KW"/>
</dbReference>
<dbReference type="GO" id="GO:0006412">
    <property type="term" value="P:translation"/>
    <property type="evidence" value="ECO:0007669"/>
    <property type="project" value="InterPro"/>
</dbReference>
<evidence type="ECO:0000256" key="5">
    <source>
        <dbReference type="ARBA" id="ARBA00023274"/>
    </source>
</evidence>
<dbReference type="NCBIfam" id="TIGR00105">
    <property type="entry name" value="L31"/>
    <property type="match status" value="1"/>
</dbReference>
<feature type="compositionally biased region" description="Low complexity" evidence="7">
    <location>
        <begin position="1"/>
        <end position="11"/>
    </location>
</feature>
<comment type="function">
    <text evidence="1">Binds the 23S rRNA.</text>
</comment>
<dbReference type="AlphaFoldDB" id="A0A5C0UH03"/>
<dbReference type="KEGG" id="nabu:FZC36_00810"/>
<keyword evidence="4 6" id="KW-0689">Ribosomal protein</keyword>
<dbReference type="InterPro" id="IPR042105">
    <property type="entry name" value="Ribosomal_bL31_sf"/>
</dbReference>
<comment type="similarity">
    <text evidence="2">Belongs to the bacterial ribosomal protein bL31 family. Type A subfamily.</text>
</comment>
<evidence type="ECO:0000256" key="4">
    <source>
        <dbReference type="ARBA" id="ARBA00022980"/>
    </source>
</evidence>
<protein>
    <recommendedName>
        <fullName evidence="6">50S ribosomal protein L31</fullName>
    </recommendedName>
</protein>
<accession>A0A5C0UH03</accession>
<name>A0A5C0UH03_9PROT</name>
<evidence type="ECO:0000256" key="6">
    <source>
        <dbReference type="RuleBase" id="RU000564"/>
    </source>
</evidence>
<dbReference type="GO" id="GO:0003735">
    <property type="term" value="F:structural constituent of ribosome"/>
    <property type="evidence" value="ECO:0007669"/>
    <property type="project" value="InterPro"/>
</dbReference>
<comment type="subunit">
    <text evidence="3">Part of the 50S ribosomal subunit.</text>
</comment>